<dbReference type="AlphaFoldDB" id="A0A5R9G6K9"/>
<dbReference type="InterPro" id="IPR036873">
    <property type="entry name" value="Rhodanese-like_dom_sf"/>
</dbReference>
<dbReference type="Gene3D" id="3.40.250.10">
    <property type="entry name" value="Rhodanese-like domain"/>
    <property type="match status" value="1"/>
</dbReference>
<gene>
    <name evidence="2" type="ORF">FE782_23465</name>
</gene>
<dbReference type="RefSeq" id="WP_138196795.1">
    <property type="nucleotide sequence ID" value="NZ_VCIW01000018.1"/>
</dbReference>
<accession>A0A5R9G6K9</accession>
<organism evidence="2 3">
    <name type="scientific">Paenibacillus antri</name>
    <dbReference type="NCBI Taxonomy" id="2582848"/>
    <lineage>
        <taxon>Bacteria</taxon>
        <taxon>Bacillati</taxon>
        <taxon>Bacillota</taxon>
        <taxon>Bacilli</taxon>
        <taxon>Bacillales</taxon>
        <taxon>Paenibacillaceae</taxon>
        <taxon>Paenibacillus</taxon>
    </lineage>
</organism>
<proteinExistence type="predicted"/>
<name>A0A5R9G6K9_9BACL</name>
<dbReference type="Proteomes" id="UP000309676">
    <property type="component" value="Unassembled WGS sequence"/>
</dbReference>
<dbReference type="OrthoDB" id="9800872at2"/>
<evidence type="ECO:0000313" key="3">
    <source>
        <dbReference type="Proteomes" id="UP000309676"/>
    </source>
</evidence>
<feature type="domain" description="Rhodanese" evidence="1">
    <location>
        <begin position="15"/>
        <end position="96"/>
    </location>
</feature>
<dbReference type="SMART" id="SM00450">
    <property type="entry name" value="RHOD"/>
    <property type="match status" value="1"/>
</dbReference>
<dbReference type="PROSITE" id="PS50206">
    <property type="entry name" value="RHODANESE_3"/>
    <property type="match status" value="1"/>
</dbReference>
<evidence type="ECO:0000259" key="1">
    <source>
        <dbReference type="PROSITE" id="PS50206"/>
    </source>
</evidence>
<comment type="caution">
    <text evidence="2">The sequence shown here is derived from an EMBL/GenBank/DDBJ whole genome shotgun (WGS) entry which is preliminary data.</text>
</comment>
<dbReference type="PANTHER" id="PTHR43031">
    <property type="entry name" value="FAD-DEPENDENT OXIDOREDUCTASE"/>
    <property type="match status" value="1"/>
</dbReference>
<sequence length="97" mass="10634">MRTIDPEQLATRLDAGETVCIIDVREDEEVAAGMIPGARHIPMGTIPDRLADIPRDGEVVLVCRSGARSGRVHEYLAAQGYANLVNMNGGMMAWERR</sequence>
<dbReference type="Pfam" id="PF00581">
    <property type="entry name" value="Rhodanese"/>
    <property type="match status" value="1"/>
</dbReference>
<evidence type="ECO:0000313" key="2">
    <source>
        <dbReference type="EMBL" id="TLS49976.1"/>
    </source>
</evidence>
<reference evidence="2 3" key="1">
    <citation type="submission" date="2019-05" db="EMBL/GenBank/DDBJ databases">
        <authorList>
            <person name="Narsing Rao M.P."/>
            <person name="Li W.J."/>
        </authorList>
    </citation>
    <scope>NUCLEOTIDE SEQUENCE [LARGE SCALE GENOMIC DNA]</scope>
    <source>
        <strain evidence="2 3">SYSU_K30003</strain>
    </source>
</reference>
<dbReference type="InterPro" id="IPR050229">
    <property type="entry name" value="GlpE_sulfurtransferase"/>
</dbReference>
<dbReference type="InterPro" id="IPR001763">
    <property type="entry name" value="Rhodanese-like_dom"/>
</dbReference>
<protein>
    <submittedName>
        <fullName evidence="2">Rhodanese-like domain-containing protein</fullName>
    </submittedName>
</protein>
<dbReference type="PANTHER" id="PTHR43031:SF17">
    <property type="entry name" value="SULFURTRANSFERASE YTWF-RELATED"/>
    <property type="match status" value="1"/>
</dbReference>
<dbReference type="CDD" id="cd00158">
    <property type="entry name" value="RHOD"/>
    <property type="match status" value="1"/>
</dbReference>
<dbReference type="EMBL" id="VCIW01000018">
    <property type="protein sequence ID" value="TLS49976.1"/>
    <property type="molecule type" value="Genomic_DNA"/>
</dbReference>
<dbReference type="SUPFAM" id="SSF52821">
    <property type="entry name" value="Rhodanese/Cell cycle control phosphatase"/>
    <property type="match status" value="1"/>
</dbReference>
<keyword evidence="3" id="KW-1185">Reference proteome</keyword>